<dbReference type="EMBL" id="JAQOSQ010000031">
    <property type="protein sequence ID" value="MDJ1185311.1"/>
    <property type="molecule type" value="Genomic_DNA"/>
</dbReference>
<dbReference type="Pfam" id="PF00672">
    <property type="entry name" value="HAMP"/>
    <property type="match status" value="1"/>
</dbReference>
<feature type="transmembrane region" description="Helical" evidence="8">
    <location>
        <begin position="227"/>
        <end position="248"/>
    </location>
</feature>
<dbReference type="GO" id="GO:0005524">
    <property type="term" value="F:ATP binding"/>
    <property type="evidence" value="ECO:0007669"/>
    <property type="project" value="UniProtKB-KW"/>
</dbReference>
<organism evidence="11 12">
    <name type="scientific">Roseofilum casamattae BLCC-M143</name>
    <dbReference type="NCBI Taxonomy" id="3022442"/>
    <lineage>
        <taxon>Bacteria</taxon>
        <taxon>Bacillati</taxon>
        <taxon>Cyanobacteriota</taxon>
        <taxon>Cyanophyceae</taxon>
        <taxon>Desertifilales</taxon>
        <taxon>Desertifilaceae</taxon>
        <taxon>Roseofilum</taxon>
        <taxon>Roseofilum casamattae</taxon>
    </lineage>
</organism>
<keyword evidence="8" id="KW-0472">Membrane</keyword>
<dbReference type="InterPro" id="IPR003661">
    <property type="entry name" value="HisK_dim/P_dom"/>
</dbReference>
<keyword evidence="11" id="KW-0547">Nucleotide-binding</keyword>
<comment type="subcellular location">
    <subcellularLocation>
        <location evidence="2">Membrane</location>
    </subcellularLocation>
</comment>
<comment type="catalytic activity">
    <reaction evidence="1">
        <text>ATP + protein L-histidine = ADP + protein N-phospho-L-histidine.</text>
        <dbReference type="EC" id="2.7.13.3"/>
    </reaction>
</comment>
<dbReference type="InterPro" id="IPR003594">
    <property type="entry name" value="HATPase_dom"/>
</dbReference>
<evidence type="ECO:0000256" key="5">
    <source>
        <dbReference type="ARBA" id="ARBA00022679"/>
    </source>
</evidence>
<feature type="domain" description="Histidine kinase" evidence="9">
    <location>
        <begin position="334"/>
        <end position="577"/>
    </location>
</feature>
<dbReference type="Pfam" id="PF00512">
    <property type="entry name" value="HisKA"/>
    <property type="match status" value="1"/>
</dbReference>
<feature type="domain" description="HAMP" evidence="10">
    <location>
        <begin position="250"/>
        <end position="303"/>
    </location>
</feature>
<dbReference type="InterPro" id="IPR005467">
    <property type="entry name" value="His_kinase_dom"/>
</dbReference>
<evidence type="ECO:0000256" key="2">
    <source>
        <dbReference type="ARBA" id="ARBA00004370"/>
    </source>
</evidence>
<keyword evidence="7" id="KW-0902">Two-component regulatory system</keyword>
<dbReference type="PRINTS" id="PR00344">
    <property type="entry name" value="BCTRLSENSOR"/>
</dbReference>
<dbReference type="SMART" id="SM00387">
    <property type="entry name" value="HATPase_c"/>
    <property type="match status" value="1"/>
</dbReference>
<gene>
    <name evidence="11" type="ORF">PMH09_19165</name>
</gene>
<keyword evidence="5" id="KW-0808">Transferase</keyword>
<proteinExistence type="predicted"/>
<comment type="caution">
    <text evidence="11">The sequence shown here is derived from an EMBL/GenBank/DDBJ whole genome shotgun (WGS) entry which is preliminary data.</text>
</comment>
<keyword evidence="12" id="KW-1185">Reference proteome</keyword>
<dbReference type="SUPFAM" id="SSF55874">
    <property type="entry name" value="ATPase domain of HSP90 chaperone/DNA topoisomerase II/histidine kinase"/>
    <property type="match status" value="1"/>
</dbReference>
<dbReference type="SMART" id="SM00388">
    <property type="entry name" value="HisKA"/>
    <property type="match status" value="1"/>
</dbReference>
<dbReference type="Gene3D" id="1.10.287.130">
    <property type="match status" value="1"/>
</dbReference>
<evidence type="ECO:0000256" key="3">
    <source>
        <dbReference type="ARBA" id="ARBA00012438"/>
    </source>
</evidence>
<evidence type="ECO:0000259" key="9">
    <source>
        <dbReference type="PROSITE" id="PS50109"/>
    </source>
</evidence>
<dbReference type="CDD" id="cd06225">
    <property type="entry name" value="HAMP"/>
    <property type="match status" value="1"/>
</dbReference>
<dbReference type="SUPFAM" id="SSF47384">
    <property type="entry name" value="Homodimeric domain of signal transducing histidine kinase"/>
    <property type="match status" value="1"/>
</dbReference>
<evidence type="ECO:0000256" key="7">
    <source>
        <dbReference type="ARBA" id="ARBA00023012"/>
    </source>
</evidence>
<dbReference type="InterPro" id="IPR004358">
    <property type="entry name" value="Sig_transdc_His_kin-like_C"/>
</dbReference>
<dbReference type="Proteomes" id="UP001232992">
    <property type="component" value="Unassembled WGS sequence"/>
</dbReference>
<evidence type="ECO:0000313" key="11">
    <source>
        <dbReference type="EMBL" id="MDJ1185311.1"/>
    </source>
</evidence>
<keyword evidence="6" id="KW-0418">Kinase</keyword>
<reference evidence="11 12" key="1">
    <citation type="submission" date="2023-01" db="EMBL/GenBank/DDBJ databases">
        <title>Novel diversity within Roseofilum (Cyanobacteria; Desertifilaceae) from marine benthic mats with descriptions of four novel species.</title>
        <authorList>
            <person name="Wang Y."/>
            <person name="Berthold D.E."/>
            <person name="Hu J."/>
            <person name="Lefler F.W."/>
            <person name="Laughinghouse H.D. IV."/>
        </authorList>
    </citation>
    <scope>NUCLEOTIDE SEQUENCE [LARGE SCALE GENOMIC DNA]</scope>
    <source>
        <strain evidence="11 12">BLCC-M143</strain>
    </source>
</reference>
<evidence type="ECO:0000259" key="10">
    <source>
        <dbReference type="PROSITE" id="PS50885"/>
    </source>
</evidence>
<dbReference type="PROSITE" id="PS50109">
    <property type="entry name" value="HIS_KIN"/>
    <property type="match status" value="1"/>
</dbReference>
<keyword evidence="8" id="KW-1133">Transmembrane helix</keyword>
<name>A0ABT7C1K3_9CYAN</name>
<evidence type="ECO:0000256" key="8">
    <source>
        <dbReference type="SAM" id="Phobius"/>
    </source>
</evidence>
<accession>A0ABT7C1K3</accession>
<dbReference type="InterPro" id="IPR003660">
    <property type="entry name" value="HAMP_dom"/>
</dbReference>
<dbReference type="Gene3D" id="6.10.340.10">
    <property type="match status" value="1"/>
</dbReference>
<evidence type="ECO:0000313" key="12">
    <source>
        <dbReference type="Proteomes" id="UP001232992"/>
    </source>
</evidence>
<feature type="transmembrane region" description="Helical" evidence="8">
    <location>
        <begin position="27"/>
        <end position="48"/>
    </location>
</feature>
<dbReference type="CDD" id="cd00082">
    <property type="entry name" value="HisKA"/>
    <property type="match status" value="1"/>
</dbReference>
<protein>
    <recommendedName>
        <fullName evidence="3">histidine kinase</fullName>
        <ecNumber evidence="3">2.7.13.3</ecNumber>
    </recommendedName>
</protein>
<evidence type="ECO:0000256" key="4">
    <source>
        <dbReference type="ARBA" id="ARBA00022553"/>
    </source>
</evidence>
<evidence type="ECO:0000256" key="1">
    <source>
        <dbReference type="ARBA" id="ARBA00000085"/>
    </source>
</evidence>
<dbReference type="PANTHER" id="PTHR43065:SF50">
    <property type="entry name" value="HISTIDINE KINASE"/>
    <property type="match status" value="1"/>
</dbReference>
<dbReference type="Gene3D" id="3.30.565.10">
    <property type="entry name" value="Histidine kinase-like ATPase, C-terminal domain"/>
    <property type="match status" value="1"/>
</dbReference>
<keyword evidence="11" id="KW-0067">ATP-binding</keyword>
<dbReference type="InterPro" id="IPR036890">
    <property type="entry name" value="HATPase_C_sf"/>
</dbReference>
<keyword evidence="4" id="KW-0597">Phosphoprotein</keyword>
<dbReference type="EC" id="2.7.13.3" evidence="3"/>
<dbReference type="PROSITE" id="PS50885">
    <property type="entry name" value="HAMP"/>
    <property type="match status" value="1"/>
</dbReference>
<dbReference type="RefSeq" id="WP_283759955.1">
    <property type="nucleotide sequence ID" value="NZ_JAQOSQ010000031.1"/>
</dbReference>
<keyword evidence="8" id="KW-0812">Transmembrane</keyword>
<dbReference type="Pfam" id="PF02518">
    <property type="entry name" value="HATPase_c"/>
    <property type="match status" value="1"/>
</dbReference>
<sequence length="588" mass="66099">MLKSNLLQFPMRSLVNWSRDWTISKKIGYGYAIAIGIATLGAVMGLIVGEHYQRQAKEQLARAEKQKEYLIQVENLVLKIRYHQKKLLIVLDNPLWFNYETSEFDNNVNELKRVLENLAIFIEENPDSLAVPRERFLEFDREYANLVERYSVRVQSLWTIVNPLNVAADDRPLAQAELIEAMTGQKALHFRLGFERLAEKLLPIKIAANKQQKIAIAELVRANRLRWIIILSSLVGSGAIAAVSVWYASRAIAHPLEQVTDIARKVTAESNFNLRAPMTANDETAILAESLNQLIAWVGQYTEELEHALESLKQTQTQLIQTEKMSSLGQMVAGVAHEINNPMNFIRGNLSYLEQSLQDLLALIDIYAEHYPTPVAEVEEAIQNIDLDFVRSDMPAVMKSMQIGSKRVQDIVLSLRNFSRLDEAETKEVDLHEGLDSTLTILSNRLREEMTVVKHYGDLPLVYCYPAQLNQVFLNLIANSLDALAEVEVREQVITISTEVLPGDRVQVKISDNGSGIPDEIKDKLFDPFFTTKPIGQGTGLGLSVVYQIVETHQGTITVNSQVGVGSEFIVELPIHSPLSLGKKTSQS</sequence>
<dbReference type="InterPro" id="IPR036097">
    <property type="entry name" value="HisK_dim/P_sf"/>
</dbReference>
<dbReference type="SMART" id="SM00304">
    <property type="entry name" value="HAMP"/>
    <property type="match status" value="1"/>
</dbReference>
<dbReference type="PANTHER" id="PTHR43065">
    <property type="entry name" value="SENSOR HISTIDINE KINASE"/>
    <property type="match status" value="1"/>
</dbReference>
<evidence type="ECO:0000256" key="6">
    <source>
        <dbReference type="ARBA" id="ARBA00022777"/>
    </source>
</evidence>